<proteinExistence type="predicted"/>
<keyword evidence="1" id="KW-0560">Oxidoreductase</keyword>
<dbReference type="Gene3D" id="1.10.45.10">
    <property type="entry name" value="Vanillyl-alcohol Oxidase, Chain A, domain 4"/>
    <property type="match status" value="1"/>
</dbReference>
<dbReference type="Pfam" id="PF01565">
    <property type="entry name" value="FAD_binding_4"/>
    <property type="match status" value="1"/>
</dbReference>
<dbReference type="PROSITE" id="PS51387">
    <property type="entry name" value="FAD_PCMH"/>
    <property type="match status" value="1"/>
</dbReference>
<dbReference type="GO" id="GO:0016020">
    <property type="term" value="C:membrane"/>
    <property type="evidence" value="ECO:0007669"/>
    <property type="project" value="InterPro"/>
</dbReference>
<dbReference type="RefSeq" id="WP_272734942.1">
    <property type="nucleotide sequence ID" value="NZ_CP116942.1"/>
</dbReference>
<protein>
    <submittedName>
        <fullName evidence="3">FAD-binding oxidoreductase</fullName>
    </submittedName>
</protein>
<dbReference type="InterPro" id="IPR016166">
    <property type="entry name" value="FAD-bd_PCMH"/>
</dbReference>
<dbReference type="AlphaFoldDB" id="A0AAE9YAH5"/>
<dbReference type="InterPro" id="IPR016171">
    <property type="entry name" value="Vanillyl_alc_oxidase_C-sub2"/>
</dbReference>
<dbReference type="InterPro" id="IPR007173">
    <property type="entry name" value="ALO_C"/>
</dbReference>
<evidence type="ECO:0000313" key="4">
    <source>
        <dbReference type="Proteomes" id="UP001216390"/>
    </source>
</evidence>
<dbReference type="SUPFAM" id="SSF56176">
    <property type="entry name" value="FAD-binding/transporter-associated domain-like"/>
    <property type="match status" value="1"/>
</dbReference>
<feature type="domain" description="FAD-binding PCMH-type" evidence="2">
    <location>
        <begin position="12"/>
        <end position="181"/>
    </location>
</feature>
<dbReference type="InterPro" id="IPR006094">
    <property type="entry name" value="Oxid_FAD_bind_N"/>
</dbReference>
<evidence type="ECO:0000259" key="2">
    <source>
        <dbReference type="PROSITE" id="PS51387"/>
    </source>
</evidence>
<dbReference type="PANTHER" id="PTHR43762:SF1">
    <property type="entry name" value="D-ARABINONO-1,4-LACTONE OXIDASE"/>
    <property type="match status" value="1"/>
</dbReference>
<dbReference type="InterPro" id="IPR036318">
    <property type="entry name" value="FAD-bd_PCMH-like_sf"/>
</dbReference>
<dbReference type="Proteomes" id="UP001216390">
    <property type="component" value="Chromosome"/>
</dbReference>
<evidence type="ECO:0000313" key="3">
    <source>
        <dbReference type="EMBL" id="WCO65417.1"/>
    </source>
</evidence>
<keyword evidence="4" id="KW-1185">Reference proteome</keyword>
<dbReference type="Gene3D" id="3.30.465.10">
    <property type="match status" value="1"/>
</dbReference>
<gene>
    <name evidence="3" type="ORF">PO878_13020</name>
</gene>
<dbReference type="PANTHER" id="PTHR43762">
    <property type="entry name" value="L-GULONOLACTONE OXIDASE"/>
    <property type="match status" value="1"/>
</dbReference>
<dbReference type="KEGG" id="ima:PO878_13020"/>
<dbReference type="Pfam" id="PF04030">
    <property type="entry name" value="ALO"/>
    <property type="match status" value="1"/>
</dbReference>
<name>A0AAE9YAH5_9ACTN</name>
<organism evidence="3 4">
    <name type="scientific">Iamia majanohamensis</name>
    <dbReference type="NCBI Taxonomy" id="467976"/>
    <lineage>
        <taxon>Bacteria</taxon>
        <taxon>Bacillati</taxon>
        <taxon>Actinomycetota</taxon>
        <taxon>Acidimicrobiia</taxon>
        <taxon>Acidimicrobiales</taxon>
        <taxon>Iamiaceae</taxon>
        <taxon>Iamia</taxon>
    </lineage>
</organism>
<dbReference type="EMBL" id="CP116942">
    <property type="protein sequence ID" value="WCO65417.1"/>
    <property type="molecule type" value="Genomic_DNA"/>
</dbReference>
<dbReference type="InterPro" id="IPR016169">
    <property type="entry name" value="FAD-bd_PCMH_sub2"/>
</dbReference>
<reference evidence="3" key="1">
    <citation type="submission" date="2023-01" db="EMBL/GenBank/DDBJ databases">
        <title>The diversity of Class Acidimicrobiia in South China Sea sediment environments and the proposal of Iamia marina sp. nov., a novel species of the genus Iamia.</title>
        <authorList>
            <person name="He Y."/>
            <person name="Tian X."/>
        </authorList>
    </citation>
    <scope>NUCLEOTIDE SEQUENCE</scope>
    <source>
        <strain evidence="3">DSM 19957</strain>
    </source>
</reference>
<dbReference type="InterPro" id="IPR010031">
    <property type="entry name" value="FAD_lactone_oxidase-like"/>
</dbReference>
<accession>A0AAE9YAH5</accession>
<sequence length="449" mass="48770">MSHRELTGWGRTAPSAADVLTPVTRDEVAAAVAHPPARGVLARGLGRSYGDAAQNAGGAVLDATMVDDVTAFDPDTGVLTVAAGASLDHLMRALVPRGWFVPVTPGTRHVTVGGAIASDIHGKNHHRAGSWCQHVSSLRLATPTGTVEVGPDQDPDLFWATAGGMGLTGVVLDATVSLTPIATSRALVDTDRADDLDTCMAVLTEGDDDYEYTVAWVDLLPARGRVGRSVITRGRFAEVDELPSGQRRDPHRFDPQPLVAVPPLVPSRLLNRWRIQAFNEAWFRRAPRERRGEVQSISRFFHPLDGVMDWNRLYGPRGFLQWQVAVPFGAEETLRAVAHEIAEHRVPTLIGVLKRFGPANPGPLSFPLAGWTLCVDIPATVEGLGPLLERLDERVAAAGGRVYLAKDARLRPDLLEVMYPRLGEWREVRDRVDPDGVLQSDLGRRLGLC</sequence>
<dbReference type="GO" id="GO:0003885">
    <property type="term" value="F:D-arabinono-1,4-lactone oxidase activity"/>
    <property type="evidence" value="ECO:0007669"/>
    <property type="project" value="InterPro"/>
</dbReference>
<evidence type="ECO:0000256" key="1">
    <source>
        <dbReference type="ARBA" id="ARBA00023002"/>
    </source>
</evidence>
<dbReference type="GO" id="GO:0071949">
    <property type="term" value="F:FAD binding"/>
    <property type="evidence" value="ECO:0007669"/>
    <property type="project" value="InterPro"/>
</dbReference>